<protein>
    <recommendedName>
        <fullName evidence="5">Cell division protein FtsL</fullName>
    </recommendedName>
</protein>
<dbReference type="PATRIC" id="fig|937777.3.peg.3331"/>
<evidence type="ECO:0000256" key="2">
    <source>
        <dbReference type="SAM" id="Phobius"/>
    </source>
</evidence>
<accession>L0A4I2</accession>
<dbReference type="EMBL" id="CP003382">
    <property type="protein sequence ID" value="AFZ68756.1"/>
    <property type="molecule type" value="Genomic_DNA"/>
</dbReference>
<keyword evidence="4" id="KW-1185">Reference proteome</keyword>
<evidence type="ECO:0000313" key="3">
    <source>
        <dbReference type="EMBL" id="AFZ68756.1"/>
    </source>
</evidence>
<sequence length="116" mass="13466">MNTSWDQNLWRARALRYTLIYLLLGGVLVGLRFQTRTLRPELLEVRGQLTMLTQQKQALQLEIQARTSSARVREWALANEMVPFSRARKSSAQFEPLPDVAPPAPHRPLEVQTRWK</sequence>
<name>L0A4I2_DEIPD</name>
<keyword evidence="2" id="KW-1133">Transmembrane helix</keyword>
<dbReference type="AlphaFoldDB" id="L0A4I2"/>
<evidence type="ECO:0000313" key="4">
    <source>
        <dbReference type="Proteomes" id="UP000010467"/>
    </source>
</evidence>
<evidence type="ECO:0000256" key="1">
    <source>
        <dbReference type="SAM" id="MobiDB-lite"/>
    </source>
</evidence>
<organism evidence="3 4">
    <name type="scientific">Deinococcus peraridilitoris (strain DSM 19664 / LMG 22246 / CIP 109416 / KR-200)</name>
    <dbReference type="NCBI Taxonomy" id="937777"/>
    <lineage>
        <taxon>Bacteria</taxon>
        <taxon>Thermotogati</taxon>
        <taxon>Deinococcota</taxon>
        <taxon>Deinococci</taxon>
        <taxon>Deinococcales</taxon>
        <taxon>Deinococcaceae</taxon>
        <taxon>Deinococcus</taxon>
    </lineage>
</organism>
<dbReference type="Proteomes" id="UP000010467">
    <property type="component" value="Chromosome"/>
</dbReference>
<dbReference type="RefSeq" id="WP_015237054.1">
    <property type="nucleotide sequence ID" value="NC_019793.1"/>
</dbReference>
<feature type="transmembrane region" description="Helical" evidence="2">
    <location>
        <begin position="14"/>
        <end position="33"/>
    </location>
</feature>
<keyword evidence="2" id="KW-0472">Membrane</keyword>
<evidence type="ECO:0008006" key="5">
    <source>
        <dbReference type="Google" id="ProtNLM"/>
    </source>
</evidence>
<dbReference type="OrthoDB" id="69325at2"/>
<keyword evidence="2" id="KW-0812">Transmembrane</keyword>
<feature type="region of interest" description="Disordered" evidence="1">
    <location>
        <begin position="94"/>
        <end position="116"/>
    </location>
</feature>
<dbReference type="STRING" id="937777.Deipe_3316"/>
<gene>
    <name evidence="3" type="ordered locus">Deipe_3316</name>
</gene>
<dbReference type="HOGENOM" id="CLU_166674_0_0_0"/>
<reference evidence="4" key="1">
    <citation type="submission" date="2012-03" db="EMBL/GenBank/DDBJ databases">
        <title>Complete sequence of chromosome of Deinococcus peraridilitoris DSM 19664.</title>
        <authorList>
            <person name="Lucas S."/>
            <person name="Copeland A."/>
            <person name="Lapidus A."/>
            <person name="Glavina del Rio T."/>
            <person name="Dalin E."/>
            <person name="Tice H."/>
            <person name="Bruce D."/>
            <person name="Goodwin L."/>
            <person name="Pitluck S."/>
            <person name="Peters L."/>
            <person name="Mikhailova N."/>
            <person name="Lu M."/>
            <person name="Kyrpides N."/>
            <person name="Mavromatis K."/>
            <person name="Ivanova N."/>
            <person name="Brettin T."/>
            <person name="Detter J.C."/>
            <person name="Han C."/>
            <person name="Larimer F."/>
            <person name="Land M."/>
            <person name="Hauser L."/>
            <person name="Markowitz V."/>
            <person name="Cheng J.-F."/>
            <person name="Hugenholtz P."/>
            <person name="Woyke T."/>
            <person name="Wu D."/>
            <person name="Pukall R."/>
            <person name="Steenblock K."/>
            <person name="Brambilla E."/>
            <person name="Klenk H.-P."/>
            <person name="Eisen J.A."/>
        </authorList>
    </citation>
    <scope>NUCLEOTIDE SEQUENCE [LARGE SCALE GENOMIC DNA]</scope>
    <source>
        <strain evidence="4">DSM 19664 / LMG 22246 / CIP 109416 / KR-200</strain>
    </source>
</reference>
<proteinExistence type="predicted"/>
<dbReference type="KEGG" id="dpd:Deipe_3316"/>